<evidence type="ECO:0000256" key="5">
    <source>
        <dbReference type="ARBA" id="ARBA00023136"/>
    </source>
</evidence>
<keyword evidence="4 6" id="KW-1133">Transmembrane helix</keyword>
<dbReference type="GO" id="GO:0015137">
    <property type="term" value="F:citrate transmembrane transporter activity"/>
    <property type="evidence" value="ECO:0007669"/>
    <property type="project" value="TreeGrafter"/>
</dbReference>
<comment type="similarity">
    <text evidence="2">Belongs to the SLC13A/DASS transporter (TC 2.A.47) family. NADC subfamily.</text>
</comment>
<accession>A0A1I7WVS6</accession>
<reference evidence="8" key="1">
    <citation type="submission" date="2016-11" db="UniProtKB">
        <authorList>
            <consortium name="WormBaseParasite"/>
        </authorList>
    </citation>
    <scope>IDENTIFICATION</scope>
</reference>
<organism evidence="7 8">
    <name type="scientific">Heterorhabditis bacteriophora</name>
    <name type="common">Entomopathogenic nematode worm</name>
    <dbReference type="NCBI Taxonomy" id="37862"/>
    <lineage>
        <taxon>Eukaryota</taxon>
        <taxon>Metazoa</taxon>
        <taxon>Ecdysozoa</taxon>
        <taxon>Nematoda</taxon>
        <taxon>Chromadorea</taxon>
        <taxon>Rhabditida</taxon>
        <taxon>Rhabditina</taxon>
        <taxon>Rhabditomorpha</taxon>
        <taxon>Strongyloidea</taxon>
        <taxon>Heterorhabditidae</taxon>
        <taxon>Heterorhabditis</taxon>
    </lineage>
</organism>
<evidence type="ECO:0000256" key="2">
    <source>
        <dbReference type="ARBA" id="ARBA00006772"/>
    </source>
</evidence>
<dbReference type="Proteomes" id="UP000095283">
    <property type="component" value="Unplaced"/>
</dbReference>
<name>A0A1I7WVS6_HETBA</name>
<dbReference type="GO" id="GO:0005886">
    <property type="term" value="C:plasma membrane"/>
    <property type="evidence" value="ECO:0007669"/>
    <property type="project" value="TreeGrafter"/>
</dbReference>
<evidence type="ECO:0000256" key="1">
    <source>
        <dbReference type="ARBA" id="ARBA00004141"/>
    </source>
</evidence>
<dbReference type="InterPro" id="IPR001898">
    <property type="entry name" value="SLC13A/DASS"/>
</dbReference>
<keyword evidence="3 6" id="KW-0812">Transmembrane</keyword>
<sequence>MTNLFTPRELSMAKGLLISVCFAANIGGSATITGTASNLVLVGQLEKLFPNADTGINFLSWITFAFPQAIACLGICWFVLYIVFLRNAPRGSAIVSRKLKEKYDRLPHISFAEVSMKKNILFFSNKIGLKLHLYQCVQKLFYFCSRCFNSWLPIILII</sequence>
<proteinExistence type="inferred from homology"/>
<dbReference type="PANTHER" id="PTHR10283">
    <property type="entry name" value="SOLUTE CARRIER FAMILY 13 MEMBER"/>
    <property type="match status" value="1"/>
</dbReference>
<evidence type="ECO:0000256" key="3">
    <source>
        <dbReference type="ARBA" id="ARBA00022692"/>
    </source>
</evidence>
<comment type="subcellular location">
    <subcellularLocation>
        <location evidence="1">Membrane</location>
        <topology evidence="1">Multi-pass membrane protein</topology>
    </subcellularLocation>
</comment>
<keyword evidence="5 6" id="KW-0472">Membrane</keyword>
<dbReference type="Pfam" id="PF00939">
    <property type="entry name" value="Na_sulph_symp"/>
    <property type="match status" value="1"/>
</dbReference>
<evidence type="ECO:0000313" key="8">
    <source>
        <dbReference type="WBParaSite" id="Hba_09328"/>
    </source>
</evidence>
<evidence type="ECO:0000256" key="6">
    <source>
        <dbReference type="SAM" id="Phobius"/>
    </source>
</evidence>
<dbReference type="GO" id="GO:0015141">
    <property type="term" value="F:succinate transmembrane transporter activity"/>
    <property type="evidence" value="ECO:0007669"/>
    <property type="project" value="TreeGrafter"/>
</dbReference>
<dbReference type="WBParaSite" id="Hba_09328">
    <property type="protein sequence ID" value="Hba_09328"/>
    <property type="gene ID" value="Hba_09328"/>
</dbReference>
<dbReference type="PANTHER" id="PTHR10283:SF82">
    <property type="entry name" value="SOLUTE CARRIER FAMILY 13 MEMBER 2"/>
    <property type="match status" value="1"/>
</dbReference>
<keyword evidence="7" id="KW-1185">Reference proteome</keyword>
<evidence type="ECO:0000313" key="7">
    <source>
        <dbReference type="Proteomes" id="UP000095283"/>
    </source>
</evidence>
<feature type="transmembrane region" description="Helical" evidence="6">
    <location>
        <begin position="58"/>
        <end position="84"/>
    </location>
</feature>
<evidence type="ECO:0000256" key="4">
    <source>
        <dbReference type="ARBA" id="ARBA00022989"/>
    </source>
</evidence>
<protein>
    <submittedName>
        <fullName evidence="8">CitMHS domain-containing protein</fullName>
    </submittedName>
</protein>
<dbReference type="AlphaFoldDB" id="A0A1I7WVS6"/>